<gene>
    <name evidence="1" type="ORF">OS493_008991</name>
</gene>
<proteinExistence type="predicted"/>
<accession>A0A9W9ZFF4</accession>
<dbReference type="Proteomes" id="UP001163046">
    <property type="component" value="Unassembled WGS sequence"/>
</dbReference>
<dbReference type="EMBL" id="MU826353">
    <property type="protein sequence ID" value="KAJ7380526.1"/>
    <property type="molecule type" value="Genomic_DNA"/>
</dbReference>
<evidence type="ECO:0000313" key="1">
    <source>
        <dbReference type="EMBL" id="KAJ7380526.1"/>
    </source>
</evidence>
<name>A0A9W9ZFF4_9CNID</name>
<comment type="caution">
    <text evidence="1">The sequence shown here is derived from an EMBL/GenBank/DDBJ whole genome shotgun (WGS) entry which is preliminary data.</text>
</comment>
<evidence type="ECO:0000313" key="2">
    <source>
        <dbReference type="Proteomes" id="UP001163046"/>
    </source>
</evidence>
<sequence length="113" mass="12837">MLGVSGRPEFYKDDQKSFPVGAKAHNVVCSRLSVCGERTKIDVNKKDDNGGWERALLSPFYFYSFLICINFGCSPQTRVCSCYRLLAVWIPSTEFFRVKEPKTNIILLCSSKL</sequence>
<protein>
    <submittedName>
        <fullName evidence="1">Uncharacterized protein</fullName>
    </submittedName>
</protein>
<dbReference type="AlphaFoldDB" id="A0A9W9ZFF4"/>
<organism evidence="1 2">
    <name type="scientific">Desmophyllum pertusum</name>
    <dbReference type="NCBI Taxonomy" id="174260"/>
    <lineage>
        <taxon>Eukaryota</taxon>
        <taxon>Metazoa</taxon>
        <taxon>Cnidaria</taxon>
        <taxon>Anthozoa</taxon>
        <taxon>Hexacorallia</taxon>
        <taxon>Scleractinia</taxon>
        <taxon>Caryophylliina</taxon>
        <taxon>Caryophylliidae</taxon>
        <taxon>Desmophyllum</taxon>
    </lineage>
</organism>
<keyword evidence="2" id="KW-1185">Reference proteome</keyword>
<reference evidence="1" key="1">
    <citation type="submission" date="2023-01" db="EMBL/GenBank/DDBJ databases">
        <title>Genome assembly of the deep-sea coral Lophelia pertusa.</title>
        <authorList>
            <person name="Herrera S."/>
            <person name="Cordes E."/>
        </authorList>
    </citation>
    <scope>NUCLEOTIDE SEQUENCE</scope>
    <source>
        <strain evidence="1">USNM1676648</strain>
        <tissue evidence="1">Polyp</tissue>
    </source>
</reference>